<dbReference type="SUPFAM" id="SSF63829">
    <property type="entry name" value="Calcium-dependent phosphotriesterase"/>
    <property type="match status" value="1"/>
</dbReference>
<proteinExistence type="predicted"/>
<dbReference type="AlphaFoldDB" id="A0A660SHV5"/>
<evidence type="ECO:0000313" key="2">
    <source>
        <dbReference type="Proteomes" id="UP000268469"/>
    </source>
</evidence>
<dbReference type="PANTHER" id="PTHR42754">
    <property type="entry name" value="ENDOGLUCANASE"/>
    <property type="match status" value="1"/>
</dbReference>
<dbReference type="PANTHER" id="PTHR42754:SF1">
    <property type="entry name" value="LIPOPROTEIN"/>
    <property type="match status" value="1"/>
</dbReference>
<accession>A0A660SHV5</accession>
<sequence>DYGYAIDRRPGGGYFITGAITVFDSVPHQDVFVARLTSSGDTVWTRRYGGARNDVGCSIVTLDDGSAVIAGYTESFSDGKDIYLLKVKSCGDTVWTRTYNESDEDKAYGIATTPDGGFIVTGKSDGDIYLLRVDGSGGRIWSQHYGGGWSDEGRDVVSTQDGYLVVGKDTRGELWPTTKRLCLLKTDGSGNSSWLNLYGSDYTDSKGYAMAKSEEGYILVGRYGQSNENIIVVEVGEDGGELWDEYYGGEGGERGHDVAKAGDGYLVVGYTTSYGSGGADVYLLKIEP</sequence>
<name>A0A660SHV5_UNCW3</name>
<evidence type="ECO:0008006" key="3">
    <source>
        <dbReference type="Google" id="ProtNLM"/>
    </source>
</evidence>
<dbReference type="Proteomes" id="UP000268469">
    <property type="component" value="Unassembled WGS sequence"/>
</dbReference>
<evidence type="ECO:0000313" key="1">
    <source>
        <dbReference type="EMBL" id="RKX69726.1"/>
    </source>
</evidence>
<protein>
    <recommendedName>
        <fullName evidence="3">Bulb-type lectin domain-containing protein</fullName>
    </recommendedName>
</protein>
<gene>
    <name evidence="1" type="ORF">DRP53_07360</name>
</gene>
<organism evidence="1 2">
    <name type="scientific">candidate division WOR-3 bacterium</name>
    <dbReference type="NCBI Taxonomy" id="2052148"/>
    <lineage>
        <taxon>Bacteria</taxon>
        <taxon>Bacteria division WOR-3</taxon>
    </lineage>
</organism>
<comment type="caution">
    <text evidence="1">The sequence shown here is derived from an EMBL/GenBank/DDBJ whole genome shotgun (WGS) entry which is preliminary data.</text>
</comment>
<dbReference type="EMBL" id="QNBE01000069">
    <property type="protein sequence ID" value="RKX69726.1"/>
    <property type="molecule type" value="Genomic_DNA"/>
</dbReference>
<feature type="non-terminal residue" evidence="1">
    <location>
        <position position="1"/>
    </location>
</feature>
<reference evidence="1 2" key="1">
    <citation type="submission" date="2018-06" db="EMBL/GenBank/DDBJ databases">
        <title>Extensive metabolic versatility and redundancy in microbially diverse, dynamic hydrothermal sediments.</title>
        <authorList>
            <person name="Dombrowski N."/>
            <person name="Teske A."/>
            <person name="Baker B.J."/>
        </authorList>
    </citation>
    <scope>NUCLEOTIDE SEQUENCE [LARGE SCALE GENOMIC DNA]</scope>
    <source>
        <strain evidence="1">B36_G15</strain>
    </source>
</reference>
<dbReference type="Gene3D" id="2.80.10.50">
    <property type="match status" value="1"/>
</dbReference>